<accession>A0ABS1J6N8</accession>
<dbReference type="PANTHER" id="PTHR37038">
    <property type="entry name" value="TRANSCRIPTIONAL REGULATOR-RELATED"/>
    <property type="match status" value="1"/>
</dbReference>
<reference evidence="2 3" key="1">
    <citation type="submission" date="2021-01" db="EMBL/GenBank/DDBJ databases">
        <title>Tumebacillus sp. strain ITR2 16S ribosomal RNA gene Genome sequencing and assembly.</title>
        <authorList>
            <person name="Kang M."/>
        </authorList>
    </citation>
    <scope>NUCLEOTIDE SEQUENCE [LARGE SCALE GENOMIC DNA]</scope>
    <source>
        <strain evidence="2 3">ITR2</strain>
    </source>
</reference>
<evidence type="ECO:0000313" key="3">
    <source>
        <dbReference type="Proteomes" id="UP000602284"/>
    </source>
</evidence>
<name>A0ABS1J6N8_9BACL</name>
<gene>
    <name evidence="2" type="ORF">JJB07_04575</name>
</gene>
<dbReference type="SUPFAM" id="SSF48452">
    <property type="entry name" value="TPR-like"/>
    <property type="match status" value="2"/>
</dbReference>
<feature type="domain" description="HTH cro/C1-type" evidence="1">
    <location>
        <begin position="18"/>
        <end position="71"/>
    </location>
</feature>
<dbReference type="Gene3D" id="1.25.40.10">
    <property type="entry name" value="Tetratricopeptide repeat domain"/>
    <property type="match status" value="2"/>
</dbReference>
<evidence type="ECO:0000313" key="2">
    <source>
        <dbReference type="EMBL" id="MBL0385919.1"/>
    </source>
</evidence>
<dbReference type="InterPro" id="IPR019734">
    <property type="entry name" value="TPR_rpt"/>
</dbReference>
<proteinExistence type="predicted"/>
<dbReference type="InterPro" id="IPR001387">
    <property type="entry name" value="Cro/C1-type_HTH"/>
</dbReference>
<sequence>MAVDLDVDERNRIIGDNLRKYRQLKGLTQDELADGLCSVSQLSKVENGKTYLKRTMLKQMADRLDVPLERIESADALLEELTELLQLAKDYYTARNVTKSLEHLEQVIEKCEEFGYSKLLVDALHEKCYILLLEKKAHGEVMRLVEQVLERKLYQTPSQKMLMLLDIGQAYDMSGDQQAAFDCYLRADEEYEFIEAEGEHSKLRYAVSLGLAKYHCIMGNYRASMRYAEKAERVAVHTNTHLYRIRSHYFKAIPLRRMGETQKAEQIYLEALKETHDNSLLVDVAIISNNLGEIYQERGELGPALQFYQRSYNMFNLVGAGLQLFQPLLHMAELACQNEDHGKAQEFIQEIFTICDQEEGRAYRERASGLRLLAQVKLSLQDTKSFEDHMLQALRIYQDHNVWDAAYEVAVEMAEHYSQFDSARSVELFRQAVEYNKTVKSLRR</sequence>
<dbReference type="PANTHER" id="PTHR37038:SF14">
    <property type="entry name" value="TRANSCRIPTIONAL ACTIVATOR"/>
    <property type="match status" value="1"/>
</dbReference>
<dbReference type="InterPro" id="IPR053163">
    <property type="entry name" value="HTH-type_regulator_Rgg"/>
</dbReference>
<keyword evidence="3" id="KW-1185">Reference proteome</keyword>
<dbReference type="EMBL" id="JAEQNB010000001">
    <property type="protein sequence ID" value="MBL0385919.1"/>
    <property type="molecule type" value="Genomic_DNA"/>
</dbReference>
<dbReference type="SUPFAM" id="SSF47413">
    <property type="entry name" value="lambda repressor-like DNA-binding domains"/>
    <property type="match status" value="1"/>
</dbReference>
<dbReference type="SMART" id="SM00028">
    <property type="entry name" value="TPR"/>
    <property type="match status" value="6"/>
</dbReference>
<comment type="caution">
    <text evidence="2">The sequence shown here is derived from an EMBL/GenBank/DDBJ whole genome shotgun (WGS) entry which is preliminary data.</text>
</comment>
<dbReference type="SMART" id="SM00530">
    <property type="entry name" value="HTH_XRE"/>
    <property type="match status" value="1"/>
</dbReference>
<dbReference type="CDD" id="cd00093">
    <property type="entry name" value="HTH_XRE"/>
    <property type="match status" value="1"/>
</dbReference>
<dbReference type="InterPro" id="IPR011990">
    <property type="entry name" value="TPR-like_helical_dom_sf"/>
</dbReference>
<dbReference type="Pfam" id="PF01381">
    <property type="entry name" value="HTH_3"/>
    <property type="match status" value="1"/>
</dbReference>
<dbReference type="Proteomes" id="UP000602284">
    <property type="component" value="Unassembled WGS sequence"/>
</dbReference>
<dbReference type="RefSeq" id="WP_201631495.1">
    <property type="nucleotide sequence ID" value="NZ_JAEQNB010000001.1"/>
</dbReference>
<evidence type="ECO:0000259" key="1">
    <source>
        <dbReference type="PROSITE" id="PS50943"/>
    </source>
</evidence>
<dbReference type="PROSITE" id="PS50943">
    <property type="entry name" value="HTH_CROC1"/>
    <property type="match status" value="1"/>
</dbReference>
<organism evidence="2 3">
    <name type="scientific">Tumebacillus amylolyticus</name>
    <dbReference type="NCBI Taxonomy" id="2801339"/>
    <lineage>
        <taxon>Bacteria</taxon>
        <taxon>Bacillati</taxon>
        <taxon>Bacillota</taxon>
        <taxon>Bacilli</taxon>
        <taxon>Bacillales</taxon>
        <taxon>Alicyclobacillaceae</taxon>
        <taxon>Tumebacillus</taxon>
    </lineage>
</organism>
<dbReference type="InterPro" id="IPR010982">
    <property type="entry name" value="Lambda_DNA-bd_dom_sf"/>
</dbReference>
<protein>
    <submittedName>
        <fullName evidence="2">Helix-turn-helix domain-containing protein</fullName>
    </submittedName>
</protein>